<dbReference type="AlphaFoldDB" id="A0A1H9R2I2"/>
<evidence type="ECO:0008006" key="4">
    <source>
        <dbReference type="Google" id="ProtNLM"/>
    </source>
</evidence>
<reference evidence="3" key="1">
    <citation type="submission" date="2016-10" db="EMBL/GenBank/DDBJ databases">
        <authorList>
            <person name="Varghese N."/>
            <person name="Submissions S."/>
        </authorList>
    </citation>
    <scope>NUCLEOTIDE SEQUENCE [LARGE SCALE GENOMIC DNA]</scope>
    <source>
        <strain evidence="3">DSM 18610</strain>
    </source>
</reference>
<feature type="signal peptide" evidence="1">
    <location>
        <begin position="1"/>
        <end position="23"/>
    </location>
</feature>
<gene>
    <name evidence="2" type="ORF">SAMN04488023_113100</name>
</gene>
<evidence type="ECO:0000313" key="3">
    <source>
        <dbReference type="Proteomes" id="UP000199572"/>
    </source>
</evidence>
<accession>A0A1H9R2I2</accession>
<keyword evidence="1" id="KW-0732">Signal</keyword>
<name>A0A1H9R2I2_9SPHI</name>
<organism evidence="2 3">
    <name type="scientific">Pedobacter rhizosphaerae</name>
    <dbReference type="NCBI Taxonomy" id="390241"/>
    <lineage>
        <taxon>Bacteria</taxon>
        <taxon>Pseudomonadati</taxon>
        <taxon>Bacteroidota</taxon>
        <taxon>Sphingobacteriia</taxon>
        <taxon>Sphingobacteriales</taxon>
        <taxon>Sphingobacteriaceae</taxon>
        <taxon>Pedobacter</taxon>
    </lineage>
</organism>
<dbReference type="PROSITE" id="PS51257">
    <property type="entry name" value="PROKAR_LIPOPROTEIN"/>
    <property type="match status" value="1"/>
</dbReference>
<dbReference type="Proteomes" id="UP000199572">
    <property type="component" value="Unassembled WGS sequence"/>
</dbReference>
<feature type="chain" id="PRO_5011617409" description="Lipoprotein" evidence="1">
    <location>
        <begin position="24"/>
        <end position="136"/>
    </location>
</feature>
<sequence>MKKRITFLSFVIIALFVSSCCKAIFETETKLNNKTNDKLEFRFFSSGKYDTQSFGAVTQDIPIRNMINSPYDSILVIVNGNLLQVHLRSQMTGTPRKSIDIIYNDKRNLFNPANYITNEQNLACDGKRTLQTYSFQ</sequence>
<protein>
    <recommendedName>
        <fullName evidence="4">Lipoprotein</fullName>
    </recommendedName>
</protein>
<dbReference type="EMBL" id="FOGG01000013">
    <property type="protein sequence ID" value="SER66910.1"/>
    <property type="molecule type" value="Genomic_DNA"/>
</dbReference>
<evidence type="ECO:0000313" key="2">
    <source>
        <dbReference type="EMBL" id="SER66910.1"/>
    </source>
</evidence>
<proteinExistence type="predicted"/>
<keyword evidence="3" id="KW-1185">Reference proteome</keyword>
<evidence type="ECO:0000256" key="1">
    <source>
        <dbReference type="SAM" id="SignalP"/>
    </source>
</evidence>
<dbReference type="RefSeq" id="WP_090884721.1">
    <property type="nucleotide sequence ID" value="NZ_FOGG01000013.1"/>
</dbReference>